<sequence length="61" mass="7068">MSNKTKKDKESIKKEEELEEKEDKEKRKREIYEKMLKWAENAGIPVIGSNDIDITGNIDGS</sequence>
<feature type="region of interest" description="Disordered" evidence="1">
    <location>
        <begin position="1"/>
        <end position="27"/>
    </location>
</feature>
<protein>
    <submittedName>
        <fullName evidence="2">Uncharacterized protein</fullName>
    </submittedName>
</protein>
<proteinExistence type="predicted"/>
<gene>
    <name evidence="2" type="ORF">LCMiAC02_01520</name>
</gene>
<organism evidence="2">
    <name type="scientific">Mimivirus LCMiAC02</name>
    <dbReference type="NCBI Taxonomy" id="2506609"/>
    <lineage>
        <taxon>Viruses</taxon>
        <taxon>Varidnaviria</taxon>
        <taxon>Bamfordvirae</taxon>
        <taxon>Nucleocytoviricota</taxon>
        <taxon>Megaviricetes</taxon>
        <taxon>Imitervirales</taxon>
        <taxon>Mimiviridae</taxon>
        <taxon>Klosneuvirinae</taxon>
    </lineage>
</organism>
<accession>A0A481Z0W3</accession>
<dbReference type="EMBL" id="MK500407">
    <property type="protein sequence ID" value="QBK89059.1"/>
    <property type="molecule type" value="Genomic_DNA"/>
</dbReference>
<evidence type="ECO:0000256" key="1">
    <source>
        <dbReference type="SAM" id="MobiDB-lite"/>
    </source>
</evidence>
<name>A0A481Z0W3_9VIRU</name>
<reference evidence="2" key="1">
    <citation type="journal article" date="2019" name="MBio">
        <title>Virus Genomes from Deep Sea Sediments Expand the Ocean Megavirome and Support Independent Origins of Viral Gigantism.</title>
        <authorList>
            <person name="Backstrom D."/>
            <person name="Yutin N."/>
            <person name="Jorgensen S.L."/>
            <person name="Dharamshi J."/>
            <person name="Homa F."/>
            <person name="Zaremba-Niedwiedzka K."/>
            <person name="Spang A."/>
            <person name="Wolf Y.I."/>
            <person name="Koonin E.V."/>
            <person name="Ettema T.J."/>
        </authorList>
    </citation>
    <scope>NUCLEOTIDE SEQUENCE</scope>
</reference>
<evidence type="ECO:0000313" key="2">
    <source>
        <dbReference type="EMBL" id="QBK89059.1"/>
    </source>
</evidence>